<dbReference type="Proteomes" id="UP000229090">
    <property type="component" value="Segment"/>
</dbReference>
<proteinExistence type="predicted"/>
<evidence type="ECO:0000313" key="3">
    <source>
        <dbReference type="Proteomes" id="UP000229090"/>
    </source>
</evidence>
<protein>
    <submittedName>
        <fullName evidence="2">Head-to-tail stopper</fullName>
    </submittedName>
</protein>
<dbReference type="GeneID" id="63210122"/>
<feature type="region of interest" description="Disordered" evidence="1">
    <location>
        <begin position="1"/>
        <end position="32"/>
    </location>
</feature>
<evidence type="ECO:0000256" key="1">
    <source>
        <dbReference type="SAM" id="MobiDB-lite"/>
    </source>
</evidence>
<organism evidence="2 3">
    <name type="scientific">Mycobacterium phage Kumao</name>
    <dbReference type="NCBI Taxonomy" id="2041344"/>
    <lineage>
        <taxon>Viruses</taxon>
        <taxon>Duplodnaviria</taxon>
        <taxon>Heunggongvirae</taxon>
        <taxon>Uroviricota</taxon>
        <taxon>Caudoviricetes</taxon>
        <taxon>Vilmaviridae</taxon>
        <taxon>Kumaovirus</taxon>
        <taxon>Kumaovirus kumao</taxon>
    </lineage>
</organism>
<dbReference type="EMBL" id="MG009575">
    <property type="protein sequence ID" value="ATN93982.1"/>
    <property type="molecule type" value="Genomic_DNA"/>
</dbReference>
<feature type="region of interest" description="Disordered" evidence="1">
    <location>
        <begin position="52"/>
        <end position="73"/>
    </location>
</feature>
<dbReference type="KEGG" id="vg:63210122"/>
<name>A0A2D1GPL4_9CAUD</name>
<keyword evidence="3" id="KW-1185">Reference proteome</keyword>
<gene>
    <name evidence="2" type="primary">19</name>
    <name evidence="2" type="ORF">SEA_KUMAO_19</name>
</gene>
<accession>A0A2D1GPL4</accession>
<sequence length="121" mass="13347">MRGQSGTVYRAPKRDRHGDPVDENGNPVELTGDGLAKVGVVKGIILGGLSASPSMERRETSDTTGQIGIPRKRNPRVRFGDRIDINGVRYQVVSNPEWDYPHYMTGTDFGMYWVSVRGVIG</sequence>
<dbReference type="RefSeq" id="YP_010013509.1">
    <property type="nucleotide sequence ID" value="NC_053512.1"/>
</dbReference>
<reference evidence="3" key="1">
    <citation type="submission" date="2017-09" db="EMBL/GenBank/DDBJ databases">
        <authorList>
            <person name="Ehlers B."/>
            <person name="Leendertz F.H."/>
        </authorList>
    </citation>
    <scope>NUCLEOTIDE SEQUENCE [LARGE SCALE GENOMIC DNA]</scope>
</reference>
<evidence type="ECO:0000313" key="2">
    <source>
        <dbReference type="EMBL" id="ATN93982.1"/>
    </source>
</evidence>